<evidence type="ECO:0000313" key="3">
    <source>
        <dbReference type="Proteomes" id="UP000249524"/>
    </source>
</evidence>
<sequence length="284" mass="31248">MTKLDITDAFKPDFDGDRPKTTLTGPERNQHRLVKQAVIDRLHAAMLTLICQPRVGPKANLAGGAPPYIVEFSDRVGAELEEPKRARYEPTTADVSDMLPALSLMDGLHRPFFKVVMLRALNEFAVEKGESEPFPWDVIGEECGGMSGRWAEDAYNAAIVQATRRAGLLPMVSRDYGVVVVSFWVDRGWMTKLATASDPRQAVSNAKAGSPVRPEQAFVVWVPGQHEAKRIVDAMRPGLRGLQAHSAYFKVHPDVMAERIIDAARALGVGWTFEDISVRSALAA</sequence>
<organism evidence="2 3">
    <name type="scientific">Phenylobacterium kunshanense</name>
    <dbReference type="NCBI Taxonomy" id="1445034"/>
    <lineage>
        <taxon>Bacteria</taxon>
        <taxon>Pseudomonadati</taxon>
        <taxon>Pseudomonadota</taxon>
        <taxon>Alphaproteobacteria</taxon>
        <taxon>Caulobacterales</taxon>
        <taxon>Caulobacteraceae</taxon>
        <taxon>Phenylobacterium</taxon>
    </lineage>
</organism>
<proteinExistence type="predicted"/>
<feature type="region of interest" description="Disordered" evidence="1">
    <location>
        <begin position="1"/>
        <end position="25"/>
    </location>
</feature>
<protein>
    <submittedName>
        <fullName evidence="2">Uncharacterized protein</fullName>
    </submittedName>
</protein>
<feature type="compositionally biased region" description="Basic and acidic residues" evidence="1">
    <location>
        <begin position="1"/>
        <end position="20"/>
    </location>
</feature>
<keyword evidence="3" id="KW-1185">Reference proteome</keyword>
<evidence type="ECO:0000313" key="2">
    <source>
        <dbReference type="EMBL" id="RAK68798.1"/>
    </source>
</evidence>
<gene>
    <name evidence="2" type="ORF">DJ019_01945</name>
</gene>
<dbReference type="RefSeq" id="WP_111274290.1">
    <property type="nucleotide sequence ID" value="NZ_QFYS01000001.1"/>
</dbReference>
<name>A0A328BUT3_9CAUL</name>
<dbReference type="EMBL" id="QFYS01000001">
    <property type="protein sequence ID" value="RAK68798.1"/>
    <property type="molecule type" value="Genomic_DNA"/>
</dbReference>
<comment type="caution">
    <text evidence="2">The sequence shown here is derived from an EMBL/GenBank/DDBJ whole genome shotgun (WGS) entry which is preliminary data.</text>
</comment>
<dbReference type="AlphaFoldDB" id="A0A328BUT3"/>
<accession>A0A328BUT3</accession>
<dbReference type="Proteomes" id="UP000249524">
    <property type="component" value="Unassembled WGS sequence"/>
</dbReference>
<evidence type="ECO:0000256" key="1">
    <source>
        <dbReference type="SAM" id="MobiDB-lite"/>
    </source>
</evidence>
<reference evidence="2 3" key="1">
    <citation type="submission" date="2018-05" db="EMBL/GenBank/DDBJ databases">
        <authorList>
            <person name="Lanie J.A."/>
            <person name="Ng W.-L."/>
            <person name="Kazmierczak K.M."/>
            <person name="Andrzejewski T.M."/>
            <person name="Davidsen T.M."/>
            <person name="Wayne K.J."/>
            <person name="Tettelin H."/>
            <person name="Glass J.I."/>
            <person name="Rusch D."/>
            <person name="Podicherti R."/>
            <person name="Tsui H.-C.T."/>
            <person name="Winkler M.E."/>
        </authorList>
    </citation>
    <scope>NUCLEOTIDE SEQUENCE [LARGE SCALE GENOMIC DNA]</scope>
    <source>
        <strain evidence="2 3">BUT-10</strain>
    </source>
</reference>